<name>A0AAD3TKZ4_NEPGR</name>
<proteinExistence type="predicted"/>
<dbReference type="Proteomes" id="UP001279734">
    <property type="component" value="Unassembled WGS sequence"/>
</dbReference>
<feature type="region of interest" description="Disordered" evidence="1">
    <location>
        <begin position="1"/>
        <end position="89"/>
    </location>
</feature>
<sequence length="164" mass="18390">MAASSAPTEERTASGTELSAYNPVHKLNPIPTIRSKQTHQPPFHVGGALQQHHVDSKKESNKTNTHLREPKFNTAKEQDSIRMQQQPAARLHLTRKYATISSKLGAPTNYYIKTKIAKDPRGTLEFDPAEQTSSCITPTPYTKIDSTKGHTTGCRPKHYLQQEW</sequence>
<organism evidence="2 3">
    <name type="scientific">Nepenthes gracilis</name>
    <name type="common">Slender pitcher plant</name>
    <dbReference type="NCBI Taxonomy" id="150966"/>
    <lineage>
        <taxon>Eukaryota</taxon>
        <taxon>Viridiplantae</taxon>
        <taxon>Streptophyta</taxon>
        <taxon>Embryophyta</taxon>
        <taxon>Tracheophyta</taxon>
        <taxon>Spermatophyta</taxon>
        <taxon>Magnoliopsida</taxon>
        <taxon>eudicotyledons</taxon>
        <taxon>Gunneridae</taxon>
        <taxon>Pentapetalae</taxon>
        <taxon>Caryophyllales</taxon>
        <taxon>Nepenthaceae</taxon>
        <taxon>Nepenthes</taxon>
    </lineage>
</organism>
<feature type="compositionally biased region" description="Polar residues" evidence="1">
    <location>
        <begin position="130"/>
        <end position="140"/>
    </location>
</feature>
<evidence type="ECO:0000313" key="3">
    <source>
        <dbReference type="Proteomes" id="UP001279734"/>
    </source>
</evidence>
<feature type="region of interest" description="Disordered" evidence="1">
    <location>
        <begin position="124"/>
        <end position="164"/>
    </location>
</feature>
<reference evidence="2" key="1">
    <citation type="submission" date="2023-05" db="EMBL/GenBank/DDBJ databases">
        <title>Nepenthes gracilis genome sequencing.</title>
        <authorList>
            <person name="Fukushima K."/>
        </authorList>
    </citation>
    <scope>NUCLEOTIDE SEQUENCE</scope>
    <source>
        <strain evidence="2">SING2019-196</strain>
    </source>
</reference>
<feature type="compositionally biased region" description="Basic and acidic residues" evidence="1">
    <location>
        <begin position="52"/>
        <end position="80"/>
    </location>
</feature>
<accession>A0AAD3TKZ4</accession>
<dbReference type="EMBL" id="BSYO01000041">
    <property type="protein sequence ID" value="GMH31788.1"/>
    <property type="molecule type" value="Genomic_DNA"/>
</dbReference>
<keyword evidence="3" id="KW-1185">Reference proteome</keyword>
<gene>
    <name evidence="2" type="ORF">Nepgr_033632</name>
</gene>
<comment type="caution">
    <text evidence="2">The sequence shown here is derived from an EMBL/GenBank/DDBJ whole genome shotgun (WGS) entry which is preliminary data.</text>
</comment>
<evidence type="ECO:0000256" key="1">
    <source>
        <dbReference type="SAM" id="MobiDB-lite"/>
    </source>
</evidence>
<dbReference type="AlphaFoldDB" id="A0AAD3TKZ4"/>
<protein>
    <submittedName>
        <fullName evidence="2">Uncharacterized protein</fullName>
    </submittedName>
</protein>
<evidence type="ECO:0000313" key="2">
    <source>
        <dbReference type="EMBL" id="GMH31788.1"/>
    </source>
</evidence>